<dbReference type="AlphaFoldDB" id="A0A811R7L2"/>
<protein>
    <submittedName>
        <fullName evidence="2">Uncharacterized protein</fullName>
    </submittedName>
</protein>
<feature type="region of interest" description="Disordered" evidence="1">
    <location>
        <begin position="1"/>
        <end position="95"/>
    </location>
</feature>
<evidence type="ECO:0000313" key="2">
    <source>
        <dbReference type="EMBL" id="CAD6266009.1"/>
    </source>
</evidence>
<dbReference type="Proteomes" id="UP000604825">
    <property type="component" value="Unassembled WGS sequence"/>
</dbReference>
<evidence type="ECO:0000256" key="1">
    <source>
        <dbReference type="SAM" id="MobiDB-lite"/>
    </source>
</evidence>
<sequence>MAPGWPELPRPRGTGPGSLGPSLAPGWPRPEQAGPLRSHPAYAGIAGASGAPTHAGMAGAPRSHGREAAVVGGGDESAVHGFASIRDGPILRRNR</sequence>
<name>A0A811R7L2_9POAL</name>
<organism evidence="2 3">
    <name type="scientific">Miscanthus lutarioriparius</name>
    <dbReference type="NCBI Taxonomy" id="422564"/>
    <lineage>
        <taxon>Eukaryota</taxon>
        <taxon>Viridiplantae</taxon>
        <taxon>Streptophyta</taxon>
        <taxon>Embryophyta</taxon>
        <taxon>Tracheophyta</taxon>
        <taxon>Spermatophyta</taxon>
        <taxon>Magnoliopsida</taxon>
        <taxon>Liliopsida</taxon>
        <taxon>Poales</taxon>
        <taxon>Poaceae</taxon>
        <taxon>PACMAD clade</taxon>
        <taxon>Panicoideae</taxon>
        <taxon>Andropogonodae</taxon>
        <taxon>Andropogoneae</taxon>
        <taxon>Saccharinae</taxon>
        <taxon>Miscanthus</taxon>
    </lineage>
</organism>
<reference evidence="2" key="1">
    <citation type="submission" date="2020-10" db="EMBL/GenBank/DDBJ databases">
        <authorList>
            <person name="Han B."/>
            <person name="Lu T."/>
            <person name="Zhao Q."/>
            <person name="Huang X."/>
            <person name="Zhao Y."/>
        </authorList>
    </citation>
    <scope>NUCLEOTIDE SEQUENCE</scope>
</reference>
<evidence type="ECO:0000313" key="3">
    <source>
        <dbReference type="Proteomes" id="UP000604825"/>
    </source>
</evidence>
<comment type="caution">
    <text evidence="2">The sequence shown here is derived from an EMBL/GenBank/DDBJ whole genome shotgun (WGS) entry which is preliminary data.</text>
</comment>
<gene>
    <name evidence="2" type="ORF">NCGR_LOCUS49314</name>
</gene>
<dbReference type="EMBL" id="CAJGYO010000013">
    <property type="protein sequence ID" value="CAD6266009.1"/>
    <property type="molecule type" value="Genomic_DNA"/>
</dbReference>
<proteinExistence type="predicted"/>
<accession>A0A811R7L2</accession>
<keyword evidence="3" id="KW-1185">Reference proteome</keyword>